<name>A0A9D1YYE8_9BACT</name>
<reference evidence="1" key="2">
    <citation type="submission" date="2021-04" db="EMBL/GenBank/DDBJ databases">
        <authorList>
            <person name="Gilroy R."/>
        </authorList>
    </citation>
    <scope>NUCLEOTIDE SEQUENCE</scope>
    <source>
        <strain evidence="1">5134</strain>
    </source>
</reference>
<protein>
    <submittedName>
        <fullName evidence="1">Uncharacterized protein</fullName>
    </submittedName>
</protein>
<reference evidence="1" key="1">
    <citation type="journal article" date="2021" name="PeerJ">
        <title>Extensive microbial diversity within the chicken gut microbiome revealed by metagenomics and culture.</title>
        <authorList>
            <person name="Gilroy R."/>
            <person name="Ravi A."/>
            <person name="Getino M."/>
            <person name="Pursley I."/>
            <person name="Horton D.L."/>
            <person name="Alikhan N.F."/>
            <person name="Baker D."/>
            <person name="Gharbi K."/>
            <person name="Hall N."/>
            <person name="Watson M."/>
            <person name="Adriaenssens E.M."/>
            <person name="Foster-Nyarko E."/>
            <person name="Jarju S."/>
            <person name="Secka A."/>
            <person name="Antonio M."/>
            <person name="Oren A."/>
            <person name="Chaudhuri R.R."/>
            <person name="La Ragione R."/>
            <person name="Hildebrand F."/>
            <person name="Pallen M.J."/>
        </authorList>
    </citation>
    <scope>NUCLEOTIDE SEQUENCE</scope>
    <source>
        <strain evidence="1">5134</strain>
    </source>
</reference>
<organism evidence="1 2">
    <name type="scientific">Candidatus Alistipes intestinigallinarum</name>
    <dbReference type="NCBI Taxonomy" id="2838440"/>
    <lineage>
        <taxon>Bacteria</taxon>
        <taxon>Pseudomonadati</taxon>
        <taxon>Bacteroidota</taxon>
        <taxon>Bacteroidia</taxon>
        <taxon>Bacteroidales</taxon>
        <taxon>Rikenellaceae</taxon>
        <taxon>Alistipes</taxon>
    </lineage>
</organism>
<dbReference type="EMBL" id="DXDA01000004">
    <property type="protein sequence ID" value="HIY67870.1"/>
    <property type="molecule type" value="Genomic_DNA"/>
</dbReference>
<dbReference type="AlphaFoldDB" id="A0A9D1YYE8"/>
<comment type="caution">
    <text evidence="1">The sequence shown here is derived from an EMBL/GenBank/DDBJ whole genome shotgun (WGS) entry which is preliminary data.</text>
</comment>
<accession>A0A9D1YYE8</accession>
<evidence type="ECO:0000313" key="2">
    <source>
        <dbReference type="Proteomes" id="UP000886844"/>
    </source>
</evidence>
<gene>
    <name evidence="1" type="ORF">H9828_00460</name>
</gene>
<dbReference type="Proteomes" id="UP000886844">
    <property type="component" value="Unassembled WGS sequence"/>
</dbReference>
<evidence type="ECO:0000313" key="1">
    <source>
        <dbReference type="EMBL" id="HIY67870.1"/>
    </source>
</evidence>
<proteinExistence type="predicted"/>
<sequence length="94" mass="11452">MDDRKDDRKDDRRIFPCNQRSHNFYYDYERLNFVLRASGLSHLDFIRHIGCDFNTFMKVRHGLLPFDIELVRRIHARYPQIDLEWLLCGPAIRL</sequence>